<dbReference type="Gene3D" id="3.40.630.30">
    <property type="match status" value="1"/>
</dbReference>
<accession>A0A2S7F8F3</accession>
<dbReference type="InterPro" id="IPR000182">
    <property type="entry name" value="GNAT_dom"/>
</dbReference>
<dbReference type="Pfam" id="PF00583">
    <property type="entry name" value="Acetyltransf_1"/>
    <property type="match status" value="1"/>
</dbReference>
<dbReference type="GO" id="GO:0016747">
    <property type="term" value="F:acyltransferase activity, transferring groups other than amino-acyl groups"/>
    <property type="evidence" value="ECO:0007669"/>
    <property type="project" value="InterPro"/>
</dbReference>
<gene>
    <name evidence="2" type="ORF">AWN73_16780</name>
</gene>
<proteinExistence type="predicted"/>
<dbReference type="Proteomes" id="UP000238081">
    <property type="component" value="Unassembled WGS sequence"/>
</dbReference>
<dbReference type="EMBL" id="LRDH01000124">
    <property type="protein sequence ID" value="PPV13216.1"/>
    <property type="molecule type" value="Genomic_DNA"/>
</dbReference>
<feature type="domain" description="N-acetyltransferase" evidence="1">
    <location>
        <begin position="4"/>
        <end position="147"/>
    </location>
</feature>
<sequence length="150" mass="17667">MEDIEYRYIKFDNALFKQVINLRYDILFKPYGKIQKYTYDQFDSYSYHLVGIIDNNIVSYSRFTPLSRDNTVGKISNVVVHPDYNNMGIGIDMLKIHIKTSLEKKIKKIYLNARIDTIEFYKKAGFFTESSVFISDKSGLTLQKMFLKVE</sequence>
<comment type="caution">
    <text evidence="2">The sequence shown here is derived from an EMBL/GenBank/DDBJ whole genome shotgun (WGS) entry which is preliminary data.</text>
</comment>
<dbReference type="AlphaFoldDB" id="A0A2S7F8F3"/>
<evidence type="ECO:0000313" key="2">
    <source>
        <dbReference type="EMBL" id="PPV13216.1"/>
    </source>
</evidence>
<dbReference type="RefSeq" id="WP_043665965.1">
    <property type="nucleotide sequence ID" value="NZ_JADNPC010000001.1"/>
</dbReference>
<dbReference type="InterPro" id="IPR016181">
    <property type="entry name" value="Acyl_CoA_acyltransferase"/>
</dbReference>
<evidence type="ECO:0000313" key="3">
    <source>
        <dbReference type="Proteomes" id="UP000238081"/>
    </source>
</evidence>
<organism evidence="2 3">
    <name type="scientific">Clostridium butyricum</name>
    <dbReference type="NCBI Taxonomy" id="1492"/>
    <lineage>
        <taxon>Bacteria</taxon>
        <taxon>Bacillati</taxon>
        <taxon>Bacillota</taxon>
        <taxon>Clostridia</taxon>
        <taxon>Eubacteriales</taxon>
        <taxon>Clostridiaceae</taxon>
        <taxon>Clostridium</taxon>
    </lineage>
</organism>
<keyword evidence="2" id="KW-0808">Transferase</keyword>
<evidence type="ECO:0000259" key="1">
    <source>
        <dbReference type="PROSITE" id="PS51186"/>
    </source>
</evidence>
<dbReference type="PROSITE" id="PS51186">
    <property type="entry name" value="GNAT"/>
    <property type="match status" value="1"/>
</dbReference>
<dbReference type="CDD" id="cd04301">
    <property type="entry name" value="NAT_SF"/>
    <property type="match status" value="1"/>
</dbReference>
<protein>
    <submittedName>
        <fullName evidence="2">GNAT family acetyltransferase</fullName>
    </submittedName>
</protein>
<name>A0A2S7F8F3_CLOBU</name>
<dbReference type="SUPFAM" id="SSF55729">
    <property type="entry name" value="Acyl-CoA N-acyltransferases (Nat)"/>
    <property type="match status" value="1"/>
</dbReference>
<reference evidence="2 3" key="1">
    <citation type="submission" date="2016-01" db="EMBL/GenBank/DDBJ databases">
        <title>Characterization of the Clostridium difficile lineages that are prevalent in Hong Kong and China.</title>
        <authorList>
            <person name="Kwok J.S.-L."/>
            <person name="Lam W.-Y."/>
            <person name="Ip M."/>
            <person name="Chan T.-F."/>
            <person name="Hawkey P.M."/>
            <person name="Tsui S.K.-W."/>
        </authorList>
    </citation>
    <scope>NUCLEOTIDE SEQUENCE [LARGE SCALE GENOMIC DNA]</scope>
    <source>
        <strain evidence="2 3">300064</strain>
    </source>
</reference>